<reference evidence="2" key="1">
    <citation type="submission" date="2020-03" db="EMBL/GenBank/DDBJ databases">
        <title>The deep terrestrial virosphere.</title>
        <authorList>
            <person name="Holmfeldt K."/>
            <person name="Nilsson E."/>
            <person name="Simone D."/>
            <person name="Lopez-Fernandez M."/>
            <person name="Wu X."/>
            <person name="de Brujin I."/>
            <person name="Lundin D."/>
            <person name="Andersson A."/>
            <person name="Bertilsson S."/>
            <person name="Dopson M."/>
        </authorList>
    </citation>
    <scope>NUCLEOTIDE SEQUENCE</scope>
    <source>
        <strain evidence="2">TM448A02218</strain>
    </source>
</reference>
<protein>
    <submittedName>
        <fullName evidence="2">Uncharacterized protein</fullName>
    </submittedName>
</protein>
<sequence>MANGKAAAIDKEWEEMKKQISSVTSLFGWLLFVPVMFLVGIAYGIKTGIIAGAEKTLELMKAWGE</sequence>
<keyword evidence="1" id="KW-0812">Transmembrane</keyword>
<feature type="transmembrane region" description="Helical" evidence="1">
    <location>
        <begin position="26"/>
        <end position="45"/>
    </location>
</feature>
<dbReference type="EMBL" id="MT144276">
    <property type="protein sequence ID" value="QJA51594.1"/>
    <property type="molecule type" value="Genomic_DNA"/>
</dbReference>
<dbReference type="AlphaFoldDB" id="A0A6H1ZVJ5"/>
<proteinExistence type="predicted"/>
<evidence type="ECO:0000313" key="2">
    <source>
        <dbReference type="EMBL" id="QJA51594.1"/>
    </source>
</evidence>
<gene>
    <name evidence="2" type="ORF">TM448A02218_0005</name>
</gene>
<keyword evidence="1" id="KW-0472">Membrane</keyword>
<evidence type="ECO:0000256" key="1">
    <source>
        <dbReference type="SAM" id="Phobius"/>
    </source>
</evidence>
<accession>A0A6H1ZVJ5</accession>
<name>A0A6H1ZVJ5_9ZZZZ</name>
<keyword evidence="1" id="KW-1133">Transmembrane helix</keyword>
<organism evidence="2">
    <name type="scientific">viral metagenome</name>
    <dbReference type="NCBI Taxonomy" id="1070528"/>
    <lineage>
        <taxon>unclassified sequences</taxon>
        <taxon>metagenomes</taxon>
        <taxon>organismal metagenomes</taxon>
    </lineage>
</organism>